<dbReference type="AlphaFoldDB" id="A0A0L0DTA3"/>
<keyword evidence="5" id="KW-0811">Translocation</keyword>
<dbReference type="EMBL" id="GL349439">
    <property type="protein sequence ID" value="KNC55500.1"/>
    <property type="molecule type" value="Genomic_DNA"/>
</dbReference>
<name>A0A0L0DTA3_THETB</name>
<dbReference type="OrthoDB" id="2261329at2759"/>
<proteinExistence type="inferred from homology"/>
<comment type="subcellular location">
    <subcellularLocation>
        <location evidence="1">Membrane</location>
        <topology evidence="1">Multi-pass membrane protein</topology>
    </subcellularLocation>
    <subcellularLocation>
        <location evidence="5">Mitochondrion inner membrane</location>
        <topology evidence="5">Multi-pass membrane protein</topology>
    </subcellularLocation>
</comment>
<keyword evidence="5" id="KW-0653">Protein transport</keyword>
<keyword evidence="2 5" id="KW-0812">Transmembrane</keyword>
<sequence>MASDSCVGRTGTAAAAGLVGGGMFGAISAAWNDAPVLRGQSSAALRNSFGVIRSQALLFASVSAVFAASECVVRSVRNKNDAWNAVIAGCAAGSTLGVRSRSLGASVAGCVSLAALMAAVEATGGKLYPAHTEPAPSYVVDPKAMEE</sequence>
<keyword evidence="4 5" id="KW-0472">Membrane</keyword>
<keyword evidence="7" id="KW-1185">Reference proteome</keyword>
<evidence type="ECO:0000256" key="1">
    <source>
        <dbReference type="ARBA" id="ARBA00004141"/>
    </source>
</evidence>
<organism evidence="6 7">
    <name type="scientific">Thecamonas trahens ATCC 50062</name>
    <dbReference type="NCBI Taxonomy" id="461836"/>
    <lineage>
        <taxon>Eukaryota</taxon>
        <taxon>Apusozoa</taxon>
        <taxon>Apusomonadida</taxon>
        <taxon>Apusomonadidae</taxon>
        <taxon>Thecamonas</taxon>
    </lineage>
</organism>
<dbReference type="OMA" id="REKKDFW"/>
<dbReference type="eggNOG" id="KOG3225">
    <property type="taxonomic scope" value="Eukaryota"/>
</dbReference>
<dbReference type="GO" id="GO:0045039">
    <property type="term" value="P:protein insertion into mitochondrial inner membrane"/>
    <property type="evidence" value="ECO:0007669"/>
    <property type="project" value="UniProtKB-UniRule"/>
</dbReference>
<evidence type="ECO:0000256" key="3">
    <source>
        <dbReference type="ARBA" id="ARBA00022989"/>
    </source>
</evidence>
<comment type="similarity">
    <text evidence="5">Belongs to the Tim17/Tim22/Tim23 family.</text>
</comment>
<evidence type="ECO:0000256" key="2">
    <source>
        <dbReference type="ARBA" id="ARBA00022692"/>
    </source>
</evidence>
<keyword evidence="3 5" id="KW-1133">Transmembrane helix</keyword>
<gene>
    <name evidence="6" type="ORF">AMSG_01765</name>
</gene>
<evidence type="ECO:0000256" key="4">
    <source>
        <dbReference type="ARBA" id="ARBA00023136"/>
    </source>
</evidence>
<dbReference type="PANTHER" id="PTHR14110:SF18">
    <property type="entry name" value="OUTER ENVELOPE PORE PROTEIN 16-3, CHLOROPLASTIC_MITOCHONDRIAL"/>
    <property type="match status" value="1"/>
</dbReference>
<dbReference type="GO" id="GO:0042721">
    <property type="term" value="C:TIM22 mitochondrial import inner membrane insertion complex"/>
    <property type="evidence" value="ECO:0007669"/>
    <property type="project" value="UniProtKB-UniRule"/>
</dbReference>
<evidence type="ECO:0000313" key="6">
    <source>
        <dbReference type="EMBL" id="KNC55500.1"/>
    </source>
</evidence>
<reference evidence="6 7" key="1">
    <citation type="submission" date="2010-05" db="EMBL/GenBank/DDBJ databases">
        <title>The Genome Sequence of Thecamonas trahens ATCC 50062.</title>
        <authorList>
            <consortium name="The Broad Institute Genome Sequencing Platform"/>
            <person name="Russ C."/>
            <person name="Cuomo C."/>
            <person name="Shea T."/>
            <person name="Young S.K."/>
            <person name="Zeng Q."/>
            <person name="Koehrsen M."/>
            <person name="Haas B."/>
            <person name="Borodovsky M."/>
            <person name="Guigo R."/>
            <person name="Alvarado L."/>
            <person name="Berlin A."/>
            <person name="Bochicchio J."/>
            <person name="Borenstein D."/>
            <person name="Chapman S."/>
            <person name="Chen Z."/>
            <person name="Freedman E."/>
            <person name="Gellesch M."/>
            <person name="Goldberg J."/>
            <person name="Griggs A."/>
            <person name="Gujja S."/>
            <person name="Heilman E."/>
            <person name="Heiman D."/>
            <person name="Hepburn T."/>
            <person name="Howarth C."/>
            <person name="Jen D."/>
            <person name="Larson L."/>
            <person name="Mehta T."/>
            <person name="Park D."/>
            <person name="Pearson M."/>
            <person name="Roberts A."/>
            <person name="Saif S."/>
            <person name="Shenoy N."/>
            <person name="Sisk P."/>
            <person name="Stolte C."/>
            <person name="Sykes S."/>
            <person name="Thomson T."/>
            <person name="Walk T."/>
            <person name="White J."/>
            <person name="Yandava C."/>
            <person name="Burger G."/>
            <person name="Gray M.W."/>
            <person name="Holland P.W.H."/>
            <person name="King N."/>
            <person name="Lang F.B.F."/>
            <person name="Roger A.J."/>
            <person name="Ruiz-Trillo I."/>
            <person name="Lander E."/>
            <person name="Nusbaum C."/>
        </authorList>
    </citation>
    <scope>NUCLEOTIDE SEQUENCE [LARGE SCALE GENOMIC DNA]</scope>
    <source>
        <strain evidence="6 7">ATCC 50062</strain>
    </source>
</reference>
<keyword evidence="5" id="KW-0999">Mitochondrion inner membrane</keyword>
<feature type="transmembrane region" description="Helical" evidence="5">
    <location>
        <begin position="51"/>
        <end position="73"/>
    </location>
</feature>
<dbReference type="GO" id="GO:0008320">
    <property type="term" value="F:protein transmembrane transporter activity"/>
    <property type="evidence" value="ECO:0007669"/>
    <property type="project" value="UniProtKB-UniRule"/>
</dbReference>
<evidence type="ECO:0000313" key="7">
    <source>
        <dbReference type="Proteomes" id="UP000054408"/>
    </source>
</evidence>
<evidence type="ECO:0000256" key="5">
    <source>
        <dbReference type="RuleBase" id="RU367038"/>
    </source>
</evidence>
<accession>A0A0L0DTA3</accession>
<dbReference type="Proteomes" id="UP000054408">
    <property type="component" value="Unassembled WGS sequence"/>
</dbReference>
<dbReference type="RefSeq" id="XP_013761280.1">
    <property type="nucleotide sequence ID" value="XM_013905826.1"/>
</dbReference>
<feature type="transmembrane region" description="Helical" evidence="5">
    <location>
        <begin position="12"/>
        <end position="31"/>
    </location>
</feature>
<dbReference type="InterPro" id="IPR039175">
    <property type="entry name" value="TIM22"/>
</dbReference>
<comment type="function">
    <text evidence="5">Essential core component of the TIM22 complex, a complex that mediates the import and insertion of multi-pass transmembrane proteins into the mitochondrial inner membrane. In the TIM22 complex, it constitutes the voltage-activated and signal-gated channel. Forms a twin-pore translocase that uses the membrane potential as external driving force in 2 voltage-dependent steps.</text>
</comment>
<keyword evidence="5" id="KW-0813">Transport</keyword>
<dbReference type="GeneID" id="25561498"/>
<dbReference type="STRING" id="461836.A0A0L0DTA3"/>
<protein>
    <recommendedName>
        <fullName evidence="5">Mitochondrial import inner membrane translocase subunit TIM22</fullName>
    </recommendedName>
</protein>
<dbReference type="PANTHER" id="PTHR14110">
    <property type="entry name" value="MITOCHONDRIAL IMPORT INNER MEMBRANE TRANSLOCASE SUBUNIT TIM22"/>
    <property type="match status" value="1"/>
</dbReference>
<keyword evidence="5" id="KW-0496">Mitochondrion</keyword>
<comment type="subunit">
    <text evidence="5">Component of the TIM22 complex.</text>
</comment>
<dbReference type="Pfam" id="PF02466">
    <property type="entry name" value="Tim17"/>
    <property type="match status" value="1"/>
</dbReference>